<keyword evidence="4 7" id="KW-0472">Membrane</keyword>
<dbReference type="AlphaFoldDB" id="A0AAW1NRK2"/>
<evidence type="ECO:0000256" key="5">
    <source>
        <dbReference type="ARBA" id="ARBA00023140"/>
    </source>
</evidence>
<accession>A0AAW1NRK2</accession>
<evidence type="ECO:0000256" key="4">
    <source>
        <dbReference type="ARBA" id="ARBA00023136"/>
    </source>
</evidence>
<gene>
    <name evidence="8" type="ORF">WJX73_002142</name>
</gene>
<keyword evidence="7" id="KW-1133">Transmembrane helix</keyword>
<organism evidence="8 9">
    <name type="scientific">Symbiochloris irregularis</name>
    <dbReference type="NCBI Taxonomy" id="706552"/>
    <lineage>
        <taxon>Eukaryota</taxon>
        <taxon>Viridiplantae</taxon>
        <taxon>Chlorophyta</taxon>
        <taxon>core chlorophytes</taxon>
        <taxon>Trebouxiophyceae</taxon>
        <taxon>Trebouxiales</taxon>
        <taxon>Trebouxiaceae</taxon>
        <taxon>Symbiochloris</taxon>
    </lineage>
</organism>
<dbReference type="GO" id="GO:0042802">
    <property type="term" value="F:identical protein binding"/>
    <property type="evidence" value="ECO:0007669"/>
    <property type="project" value="UniProtKB-ARBA"/>
</dbReference>
<comment type="similarity">
    <text evidence="2">Belongs to the peroxin-11 family.</text>
</comment>
<evidence type="ECO:0000313" key="8">
    <source>
        <dbReference type="EMBL" id="KAK9791556.1"/>
    </source>
</evidence>
<evidence type="ECO:0000256" key="1">
    <source>
        <dbReference type="ARBA" id="ARBA00004585"/>
    </source>
</evidence>
<keyword evidence="6" id="KW-0175">Coiled coil</keyword>
<keyword evidence="7" id="KW-0812">Transmembrane</keyword>
<evidence type="ECO:0000313" key="9">
    <source>
        <dbReference type="Proteomes" id="UP001465755"/>
    </source>
</evidence>
<keyword evidence="5" id="KW-0576">Peroxisome</keyword>
<keyword evidence="9" id="KW-1185">Reference proteome</keyword>
<dbReference type="InterPro" id="IPR008733">
    <property type="entry name" value="PEX11"/>
</dbReference>
<comment type="subcellular location">
    <subcellularLocation>
        <location evidence="1">Peroxisome membrane</location>
        <topology evidence="1">Multi-pass membrane protein</topology>
    </subcellularLocation>
</comment>
<protein>
    <submittedName>
        <fullName evidence="8">Uncharacterized protein</fullName>
    </submittedName>
</protein>
<evidence type="ECO:0000256" key="7">
    <source>
        <dbReference type="SAM" id="Phobius"/>
    </source>
</evidence>
<dbReference type="GO" id="GO:0044375">
    <property type="term" value="P:regulation of peroxisome size"/>
    <property type="evidence" value="ECO:0007669"/>
    <property type="project" value="UniProtKB-ARBA"/>
</dbReference>
<comment type="caution">
    <text evidence="8">The sequence shown here is derived from an EMBL/GenBank/DDBJ whole genome shotgun (WGS) entry which is preliminary data.</text>
</comment>
<evidence type="ECO:0000256" key="2">
    <source>
        <dbReference type="ARBA" id="ARBA00008194"/>
    </source>
</evidence>
<dbReference type="Proteomes" id="UP001465755">
    <property type="component" value="Unassembled WGS sequence"/>
</dbReference>
<dbReference type="Pfam" id="PF05648">
    <property type="entry name" value="PEX11"/>
    <property type="match status" value="1"/>
</dbReference>
<reference evidence="8 9" key="1">
    <citation type="journal article" date="2024" name="Nat. Commun.">
        <title>Phylogenomics reveals the evolutionary origins of lichenization in chlorophyte algae.</title>
        <authorList>
            <person name="Puginier C."/>
            <person name="Libourel C."/>
            <person name="Otte J."/>
            <person name="Skaloud P."/>
            <person name="Haon M."/>
            <person name="Grisel S."/>
            <person name="Petersen M."/>
            <person name="Berrin J.G."/>
            <person name="Delaux P.M."/>
            <person name="Dal Grande F."/>
            <person name="Keller J."/>
        </authorList>
    </citation>
    <scope>NUCLEOTIDE SEQUENCE [LARGE SCALE GENOMIC DNA]</scope>
    <source>
        <strain evidence="8 9">SAG 2036</strain>
    </source>
</reference>
<sequence length="236" mass="25914">MTKEADALDKTVIFLAKRDGIDKVLKVIRYSTRLLLATETLESKGVLAGRLKDFEKSVGTSRKAYRLGKWIADVNKLRKSKCTSQEGLLEVAAYGGEAVYYFCEQITWLSKAGLLHNSHAARLSKVSACAELIGYVGSISLSCICISGLLEQERLLLADLLHSKGEHEADLKKLQRQLALLRAERLLRVASVVQDCADSLLALHDIRDVQGILASPILLCLCGLISAAVSIHKNWP</sequence>
<dbReference type="EMBL" id="JALJOQ010000176">
    <property type="protein sequence ID" value="KAK9791556.1"/>
    <property type="molecule type" value="Genomic_DNA"/>
</dbReference>
<evidence type="ECO:0000256" key="6">
    <source>
        <dbReference type="SAM" id="Coils"/>
    </source>
</evidence>
<dbReference type="PANTHER" id="PTHR12652:SF50">
    <property type="entry name" value="PEROXIN 11"/>
    <property type="match status" value="1"/>
</dbReference>
<dbReference type="GO" id="GO:0005778">
    <property type="term" value="C:peroxisomal membrane"/>
    <property type="evidence" value="ECO:0007669"/>
    <property type="project" value="UniProtKB-SubCell"/>
</dbReference>
<feature type="coiled-coil region" evidence="6">
    <location>
        <begin position="157"/>
        <end position="184"/>
    </location>
</feature>
<name>A0AAW1NRK2_9CHLO</name>
<proteinExistence type="inferred from homology"/>
<evidence type="ECO:0000256" key="3">
    <source>
        <dbReference type="ARBA" id="ARBA00022593"/>
    </source>
</evidence>
<feature type="transmembrane region" description="Helical" evidence="7">
    <location>
        <begin position="209"/>
        <end position="231"/>
    </location>
</feature>
<dbReference type="GO" id="GO:0016559">
    <property type="term" value="P:peroxisome fission"/>
    <property type="evidence" value="ECO:0007669"/>
    <property type="project" value="InterPro"/>
</dbReference>
<dbReference type="PANTHER" id="PTHR12652">
    <property type="entry name" value="PEROXISOMAL BIOGENESIS FACTOR 11"/>
    <property type="match status" value="1"/>
</dbReference>
<keyword evidence="3" id="KW-0962">Peroxisome biogenesis</keyword>